<feature type="transmembrane region" description="Helical" evidence="1">
    <location>
        <begin position="65"/>
        <end position="84"/>
    </location>
</feature>
<dbReference type="Proteomes" id="UP000190105">
    <property type="component" value="Unassembled WGS sequence"/>
</dbReference>
<keyword evidence="1" id="KW-0812">Transmembrane</keyword>
<keyword evidence="4" id="KW-1185">Reference proteome</keyword>
<keyword evidence="1" id="KW-0472">Membrane</keyword>
<name>A0A1T4WHL1_9CLOT</name>
<dbReference type="AlphaFoldDB" id="A0A1T4WHL1"/>
<keyword evidence="3" id="KW-0808">Transferase</keyword>
<evidence type="ECO:0000256" key="1">
    <source>
        <dbReference type="SAM" id="Phobius"/>
    </source>
</evidence>
<organism evidence="3 4">
    <name type="scientific">Caloramator quimbayensis</name>
    <dbReference type="NCBI Taxonomy" id="1147123"/>
    <lineage>
        <taxon>Bacteria</taxon>
        <taxon>Bacillati</taxon>
        <taxon>Bacillota</taxon>
        <taxon>Clostridia</taxon>
        <taxon>Eubacteriales</taxon>
        <taxon>Clostridiaceae</taxon>
        <taxon>Caloramator</taxon>
    </lineage>
</organism>
<evidence type="ECO:0000313" key="4">
    <source>
        <dbReference type="Proteomes" id="UP000190105"/>
    </source>
</evidence>
<evidence type="ECO:0000259" key="2">
    <source>
        <dbReference type="PROSITE" id="PS51186"/>
    </source>
</evidence>
<dbReference type="PANTHER" id="PTHR43415:SF3">
    <property type="entry name" value="GNAT-FAMILY ACETYLTRANSFERASE"/>
    <property type="match status" value="1"/>
</dbReference>
<dbReference type="CDD" id="cd04301">
    <property type="entry name" value="NAT_SF"/>
    <property type="match status" value="1"/>
</dbReference>
<dbReference type="RefSeq" id="WP_078695277.1">
    <property type="nucleotide sequence ID" value="NZ_FUYH01000001.1"/>
</dbReference>
<dbReference type="PROSITE" id="PS51186">
    <property type="entry name" value="GNAT"/>
    <property type="match status" value="1"/>
</dbReference>
<gene>
    <name evidence="3" type="ORF">SAMN05443428_101246</name>
</gene>
<dbReference type="OrthoDB" id="948250at2"/>
<dbReference type="Pfam" id="PF00583">
    <property type="entry name" value="Acetyltransf_1"/>
    <property type="match status" value="1"/>
</dbReference>
<dbReference type="Gene3D" id="3.40.630.30">
    <property type="match status" value="1"/>
</dbReference>
<protein>
    <submittedName>
        <fullName evidence="3">Protein N-acetyltransferase, RimJ/RimL family</fullName>
    </submittedName>
</protein>
<evidence type="ECO:0000313" key="3">
    <source>
        <dbReference type="EMBL" id="SKA76697.1"/>
    </source>
</evidence>
<accession>A0A1T4WHL1</accession>
<dbReference type="SUPFAM" id="SSF55729">
    <property type="entry name" value="Acyl-CoA N-acyltransferases (Nat)"/>
    <property type="match status" value="1"/>
</dbReference>
<dbReference type="InterPro" id="IPR016181">
    <property type="entry name" value="Acyl_CoA_acyltransferase"/>
</dbReference>
<dbReference type="GO" id="GO:0016747">
    <property type="term" value="F:acyltransferase activity, transferring groups other than amino-acyl groups"/>
    <property type="evidence" value="ECO:0007669"/>
    <property type="project" value="InterPro"/>
</dbReference>
<feature type="domain" description="N-acetyltransferase" evidence="2">
    <location>
        <begin position="11"/>
        <end position="177"/>
    </location>
</feature>
<sequence>MIYDLKNGKTLTVRRAREEDAWEIVCLSDRIGGETDNLTFGINDYYYGEEEERILIRNIRHRNNCLLIVGIVEGRIVGILSFIASHRKRIMHRGDMGIYILKDYWNLGIGSCMIEYFLKWVKEHGAIKKIALEVRTDNERAINLYKKYGFEIEGHLKKSLFIDGKYYDTYYMGKIIEG</sequence>
<dbReference type="STRING" id="1147123.SAMN05443428_101246"/>
<proteinExistence type="predicted"/>
<dbReference type="PANTHER" id="PTHR43415">
    <property type="entry name" value="SPERMIDINE N(1)-ACETYLTRANSFERASE"/>
    <property type="match status" value="1"/>
</dbReference>
<dbReference type="InterPro" id="IPR000182">
    <property type="entry name" value="GNAT_dom"/>
</dbReference>
<reference evidence="4" key="1">
    <citation type="submission" date="2017-02" db="EMBL/GenBank/DDBJ databases">
        <authorList>
            <person name="Varghese N."/>
            <person name="Submissions S."/>
        </authorList>
    </citation>
    <scope>NUCLEOTIDE SEQUENCE [LARGE SCALE GENOMIC DNA]</scope>
    <source>
        <strain evidence="4">USBA 833</strain>
    </source>
</reference>
<dbReference type="EMBL" id="FUYH01000001">
    <property type="protein sequence ID" value="SKA76697.1"/>
    <property type="molecule type" value="Genomic_DNA"/>
</dbReference>
<keyword evidence="1" id="KW-1133">Transmembrane helix</keyword>